<dbReference type="GO" id="GO:1990281">
    <property type="term" value="C:efflux pump complex"/>
    <property type="evidence" value="ECO:0007669"/>
    <property type="project" value="TreeGrafter"/>
</dbReference>
<keyword evidence="9" id="KW-1185">Reference proteome</keyword>
<evidence type="ECO:0000256" key="5">
    <source>
        <dbReference type="ARBA" id="ARBA00022692"/>
    </source>
</evidence>
<dbReference type="GeneID" id="61525064"/>
<dbReference type="RefSeq" id="WP_064802016.1">
    <property type="nucleotide sequence ID" value="NZ_CP016022.1"/>
</dbReference>
<keyword evidence="6" id="KW-0472">Membrane</keyword>
<dbReference type="GO" id="GO:0009279">
    <property type="term" value="C:cell outer membrane"/>
    <property type="evidence" value="ECO:0007669"/>
    <property type="project" value="UniProtKB-SubCell"/>
</dbReference>
<dbReference type="Proteomes" id="UP000078572">
    <property type="component" value="Chromosome 1"/>
</dbReference>
<evidence type="ECO:0000256" key="4">
    <source>
        <dbReference type="ARBA" id="ARBA00022452"/>
    </source>
</evidence>
<evidence type="ECO:0000313" key="8">
    <source>
        <dbReference type="EMBL" id="ANJ71591.1"/>
    </source>
</evidence>
<keyword evidence="5" id="KW-0812">Transmembrane</keyword>
<dbReference type="OrthoDB" id="9813458at2"/>
<comment type="similarity">
    <text evidence="2">Belongs to the outer membrane factor (OMF) (TC 1.B.17) family.</text>
</comment>
<dbReference type="PANTHER" id="PTHR30026">
    <property type="entry name" value="OUTER MEMBRANE PROTEIN TOLC"/>
    <property type="match status" value="1"/>
</dbReference>
<dbReference type="GO" id="GO:0015562">
    <property type="term" value="F:efflux transmembrane transporter activity"/>
    <property type="evidence" value="ECO:0007669"/>
    <property type="project" value="InterPro"/>
</dbReference>
<dbReference type="Gene3D" id="1.20.1600.10">
    <property type="entry name" value="Outer membrane efflux proteins (OEP)"/>
    <property type="match status" value="1"/>
</dbReference>
<dbReference type="InterPro" id="IPR010130">
    <property type="entry name" value="T1SS_OMP_TolC"/>
</dbReference>
<accession>A0A191ZU19</accession>
<gene>
    <name evidence="8" type="ORF">A9Y76_03450</name>
</gene>
<name>A0A191ZU19_9RALS</name>
<dbReference type="InterPro" id="IPR003423">
    <property type="entry name" value="OMP_efflux"/>
</dbReference>
<evidence type="ECO:0000256" key="7">
    <source>
        <dbReference type="ARBA" id="ARBA00023237"/>
    </source>
</evidence>
<dbReference type="EMBL" id="CP016022">
    <property type="protein sequence ID" value="ANJ71591.1"/>
    <property type="molecule type" value="Genomic_DNA"/>
</dbReference>
<dbReference type="GO" id="GO:0015288">
    <property type="term" value="F:porin activity"/>
    <property type="evidence" value="ECO:0007669"/>
    <property type="project" value="TreeGrafter"/>
</dbReference>
<dbReference type="SUPFAM" id="SSF56954">
    <property type="entry name" value="Outer membrane efflux proteins (OEP)"/>
    <property type="match status" value="1"/>
</dbReference>
<evidence type="ECO:0000256" key="2">
    <source>
        <dbReference type="ARBA" id="ARBA00007613"/>
    </source>
</evidence>
<organism evidence="8 9">
    <name type="scientific">Ralstonia insidiosa</name>
    <dbReference type="NCBI Taxonomy" id="190721"/>
    <lineage>
        <taxon>Bacteria</taxon>
        <taxon>Pseudomonadati</taxon>
        <taxon>Pseudomonadota</taxon>
        <taxon>Betaproteobacteria</taxon>
        <taxon>Burkholderiales</taxon>
        <taxon>Burkholderiaceae</taxon>
        <taxon>Ralstonia</taxon>
    </lineage>
</organism>
<sequence>MSVARSHCARFAVCGSLVVLCWSITPLLAWAQTPAPEVPAATDLLSAYRAALANDPQFASARAQSLAQREKLTQGRAGLLPQVGGAWSSTRVIFDQKAPAEFNKTFSSTGWTLSLSQPLFRWDRWETYKQGEIAAQAAEASLAQAQLDLITRTAQAYFDVLNAQDTLQLATAQRDAIQQQYEQARRNFDVGNANITDANDAQARRDSIDATVIAARSDLEVKQSALKQIVGEPVGTLAGVRTGVALPQPEPATPEPWVDQARSGNLQVALAQYNLQSAERDVKKANAGHLPSVDLVAQTGHTNASGNQYLPSLPGGARFESSQIGVQVSIPIFAGGAIQSRVRENIALETKAASDLEYARRAAEQGARQAYIGVIAGLAQVKALEAAELSARTAYDSNQLAYGVGVRIGTDVLNAQAQLFQARRDLARARYDTIVNGLRLKSAAGSLNEADVIQVNTLLTANGSSDITALPPRAAKPALAKSAPTAAKPAKH</sequence>
<keyword evidence="7" id="KW-0998">Cell outer membrane</keyword>
<dbReference type="Pfam" id="PF02321">
    <property type="entry name" value="OEP"/>
    <property type="match status" value="2"/>
</dbReference>
<keyword evidence="4" id="KW-1134">Transmembrane beta strand</keyword>
<reference evidence="9" key="1">
    <citation type="submission" date="2016-06" db="EMBL/GenBank/DDBJ databases">
        <authorList>
            <person name="Xu Y."/>
            <person name="Nagy A."/>
            <person name="Yan X."/>
            <person name="Kim S.W."/>
            <person name="Haley B."/>
            <person name="Liu N.T."/>
            <person name="Nou X."/>
        </authorList>
    </citation>
    <scope>NUCLEOTIDE SEQUENCE [LARGE SCALE GENOMIC DNA]</scope>
    <source>
        <strain evidence="9">ATCC 49129</strain>
    </source>
</reference>
<protein>
    <submittedName>
        <fullName evidence="8">Channel protein TolC</fullName>
    </submittedName>
</protein>
<dbReference type="AlphaFoldDB" id="A0A191ZU19"/>
<evidence type="ECO:0000256" key="3">
    <source>
        <dbReference type="ARBA" id="ARBA00022448"/>
    </source>
</evidence>
<evidence type="ECO:0000256" key="6">
    <source>
        <dbReference type="ARBA" id="ARBA00023136"/>
    </source>
</evidence>
<dbReference type="STRING" id="190721.ACS15_0782"/>
<dbReference type="PANTHER" id="PTHR30026:SF20">
    <property type="entry name" value="OUTER MEMBRANE PROTEIN TOLC"/>
    <property type="match status" value="1"/>
</dbReference>
<keyword evidence="3" id="KW-0813">Transport</keyword>
<evidence type="ECO:0000256" key="1">
    <source>
        <dbReference type="ARBA" id="ARBA00004442"/>
    </source>
</evidence>
<comment type="subcellular location">
    <subcellularLocation>
        <location evidence="1">Cell outer membrane</location>
    </subcellularLocation>
</comment>
<dbReference type="NCBIfam" id="TIGR01844">
    <property type="entry name" value="type_I_sec_TolC"/>
    <property type="match status" value="1"/>
</dbReference>
<dbReference type="InterPro" id="IPR051906">
    <property type="entry name" value="TolC-like"/>
</dbReference>
<proteinExistence type="inferred from homology"/>
<evidence type="ECO:0000313" key="9">
    <source>
        <dbReference type="Proteomes" id="UP000078572"/>
    </source>
</evidence>